<dbReference type="InterPro" id="IPR011491">
    <property type="entry name" value="FlgE_D2"/>
</dbReference>
<evidence type="ECO:0000259" key="9">
    <source>
        <dbReference type="Pfam" id="PF22692"/>
    </source>
</evidence>
<dbReference type="NCBIfam" id="TIGR03506">
    <property type="entry name" value="FlgEFG_subfam"/>
    <property type="match status" value="1"/>
</dbReference>
<dbReference type="GO" id="GO:0005829">
    <property type="term" value="C:cytosol"/>
    <property type="evidence" value="ECO:0007669"/>
    <property type="project" value="TreeGrafter"/>
</dbReference>
<evidence type="ECO:0000313" key="10">
    <source>
        <dbReference type="EMBL" id="NML14906.1"/>
    </source>
</evidence>
<reference evidence="10 11" key="1">
    <citation type="submission" date="2020-04" db="EMBL/GenBank/DDBJ databases">
        <title>Azohydromonas sp. isolated from soil.</title>
        <authorList>
            <person name="Dahal R.H."/>
        </authorList>
    </citation>
    <scope>NUCLEOTIDE SEQUENCE [LARGE SCALE GENOMIC DNA]</scope>
    <source>
        <strain evidence="10 11">G-1-1-14</strain>
    </source>
</reference>
<keyword evidence="10" id="KW-0282">Flagellum</keyword>
<feature type="domain" description="Flagellar hook protein FlgE/F/G-like D1" evidence="9">
    <location>
        <begin position="84"/>
        <end position="134"/>
    </location>
</feature>
<dbReference type="GO" id="GO:0071978">
    <property type="term" value="P:bacterial-type flagellum-dependent swarming motility"/>
    <property type="evidence" value="ECO:0007669"/>
    <property type="project" value="TreeGrafter"/>
</dbReference>
<dbReference type="AlphaFoldDB" id="A0A848F818"/>
<dbReference type="GO" id="GO:0009425">
    <property type="term" value="C:bacterial-type flagellum basal body"/>
    <property type="evidence" value="ECO:0007669"/>
    <property type="project" value="UniProtKB-SubCell"/>
</dbReference>
<feature type="domain" description="Flagellar basal body rod protein N-terminal" evidence="6">
    <location>
        <begin position="7"/>
        <end position="34"/>
    </location>
</feature>
<evidence type="ECO:0000259" key="8">
    <source>
        <dbReference type="Pfam" id="PF07559"/>
    </source>
</evidence>
<dbReference type="Pfam" id="PF06429">
    <property type="entry name" value="Flg_bbr_C"/>
    <property type="match status" value="1"/>
</dbReference>
<dbReference type="Gene3D" id="2.60.98.20">
    <property type="entry name" value="Flagellar hook protein FlgE"/>
    <property type="match status" value="1"/>
</dbReference>
<gene>
    <name evidence="10" type="primary">flgE</name>
    <name evidence="10" type="ORF">HHL10_07945</name>
</gene>
<dbReference type="RefSeq" id="WP_169159814.1">
    <property type="nucleotide sequence ID" value="NZ_JABBFW010000004.1"/>
</dbReference>
<name>A0A848F818_9BURK</name>
<keyword evidence="10" id="KW-0966">Cell projection</keyword>
<dbReference type="InterPro" id="IPR037925">
    <property type="entry name" value="FlgE/F/G-like"/>
</dbReference>
<dbReference type="InterPro" id="IPR020013">
    <property type="entry name" value="Flagellar_FlgE/F/G"/>
</dbReference>
<keyword evidence="11" id="KW-1185">Reference proteome</keyword>
<protein>
    <recommendedName>
        <fullName evidence="3 5">Flagellar hook protein FlgE</fullName>
    </recommendedName>
</protein>
<feature type="domain" description="Flagellar hook protein FlgE D2" evidence="8">
    <location>
        <begin position="163"/>
        <end position="306"/>
    </location>
</feature>
<comment type="similarity">
    <text evidence="2 5">Belongs to the flagella basal body rod proteins family.</text>
</comment>
<comment type="function">
    <text evidence="5">A flexible structure which links the flagellar filament to the drive apparatus in the basal body.</text>
</comment>
<dbReference type="InterPro" id="IPR053967">
    <property type="entry name" value="LlgE_F_G-like_D1"/>
</dbReference>
<evidence type="ECO:0000313" key="11">
    <source>
        <dbReference type="Proteomes" id="UP000574067"/>
    </source>
</evidence>
<dbReference type="PANTHER" id="PTHR30435">
    <property type="entry name" value="FLAGELLAR PROTEIN"/>
    <property type="match status" value="1"/>
</dbReference>
<accession>A0A848F818</accession>
<dbReference type="Pfam" id="PF22692">
    <property type="entry name" value="LlgE_F_G_D1"/>
    <property type="match status" value="1"/>
</dbReference>
<evidence type="ECO:0000259" key="6">
    <source>
        <dbReference type="Pfam" id="PF00460"/>
    </source>
</evidence>
<organism evidence="10 11">
    <name type="scientific">Azohydromonas caseinilytica</name>
    <dbReference type="NCBI Taxonomy" id="2728836"/>
    <lineage>
        <taxon>Bacteria</taxon>
        <taxon>Pseudomonadati</taxon>
        <taxon>Pseudomonadota</taxon>
        <taxon>Betaproteobacteria</taxon>
        <taxon>Burkholderiales</taxon>
        <taxon>Sphaerotilaceae</taxon>
        <taxon>Azohydromonas</taxon>
    </lineage>
</organism>
<dbReference type="NCBIfam" id="NF004238">
    <property type="entry name" value="PRK05682.1-1"/>
    <property type="match status" value="1"/>
</dbReference>
<evidence type="ECO:0000256" key="1">
    <source>
        <dbReference type="ARBA" id="ARBA00004117"/>
    </source>
</evidence>
<keyword evidence="10" id="KW-0969">Cilium</keyword>
<dbReference type="SUPFAM" id="SSF117143">
    <property type="entry name" value="Flagellar hook protein flgE"/>
    <property type="match status" value="1"/>
</dbReference>
<dbReference type="EMBL" id="JABBFW010000004">
    <property type="protein sequence ID" value="NML14906.1"/>
    <property type="molecule type" value="Genomic_DNA"/>
</dbReference>
<evidence type="ECO:0000256" key="2">
    <source>
        <dbReference type="ARBA" id="ARBA00009677"/>
    </source>
</evidence>
<dbReference type="InterPro" id="IPR010930">
    <property type="entry name" value="Flg_bb/hook_C_dom"/>
</dbReference>
<keyword evidence="4 5" id="KW-0975">Bacterial flagellum</keyword>
<dbReference type="InterPro" id="IPR037058">
    <property type="entry name" value="Falgellar_hook_FlgE_sf"/>
</dbReference>
<dbReference type="GO" id="GO:0009424">
    <property type="term" value="C:bacterial-type flagellum hook"/>
    <property type="evidence" value="ECO:0007669"/>
    <property type="project" value="TreeGrafter"/>
</dbReference>
<evidence type="ECO:0000256" key="3">
    <source>
        <dbReference type="ARBA" id="ARBA00019015"/>
    </source>
</evidence>
<dbReference type="PANTHER" id="PTHR30435:SF1">
    <property type="entry name" value="FLAGELLAR HOOK PROTEIN FLGE"/>
    <property type="match status" value="1"/>
</dbReference>
<evidence type="ECO:0000259" key="7">
    <source>
        <dbReference type="Pfam" id="PF06429"/>
    </source>
</evidence>
<evidence type="ECO:0000256" key="5">
    <source>
        <dbReference type="RuleBase" id="RU362116"/>
    </source>
</evidence>
<dbReference type="Proteomes" id="UP000574067">
    <property type="component" value="Unassembled WGS sequence"/>
</dbReference>
<proteinExistence type="inferred from homology"/>
<dbReference type="Pfam" id="PF07559">
    <property type="entry name" value="FlgE_D2"/>
    <property type="match status" value="1"/>
</dbReference>
<comment type="caution">
    <text evidence="10">The sequence shown here is derived from an EMBL/GenBank/DDBJ whole genome shotgun (WGS) entry which is preliminary data.</text>
</comment>
<evidence type="ECO:0000256" key="4">
    <source>
        <dbReference type="ARBA" id="ARBA00023143"/>
    </source>
</evidence>
<feature type="domain" description="Flagellar basal-body/hook protein C-terminal" evidence="7">
    <location>
        <begin position="381"/>
        <end position="424"/>
    </location>
</feature>
<comment type="subcellular location">
    <subcellularLocation>
        <location evidence="1 5">Bacterial flagellum basal body</location>
    </subcellularLocation>
</comment>
<dbReference type="InterPro" id="IPR001444">
    <property type="entry name" value="Flag_bb_rod_N"/>
</dbReference>
<sequence length="425" mass="43993">MSSFQQGLSGLNASSKNLEVIGNNIANAGTYGAKTSRAEFSHMYTSALGSAVMTQVGAGVSVDTVSQQFTQGNISDTGVPTDLAISGEGFFQVSDGVNPVMYTRNGQFKVNDNGEIVNNDGLNLLGYPANATGQIVPGALQALRLPTAPLAARATTEITLAGNLKSGATAVPAATTFDPTDPSTYTNATSQTIYDAKGEAVSLNYYFRKTPVANEWDVYLTANGQKFDGAAGTGQLGTMTFTADGTAVASTSWPAVTAATPLTIAAVPASGTTPATMQIDLSKFDLSGFRQQSSSFSVNDPVQDGYAPGSLSGVSFQADGTVLAQYTNGKSLAVGQLELAKFRNPQGLQPMSGNLWAAAPAAGDPVRGVPGNGVVGKLRASALEESNVDIANELVNMITAQRAYQANAQTIKTQDQIMQTLVNLR</sequence>
<dbReference type="Pfam" id="PF00460">
    <property type="entry name" value="Flg_bb_rod"/>
    <property type="match status" value="1"/>
</dbReference>